<gene>
    <name evidence="2" type="ORF">GCM10017581_069770</name>
</gene>
<feature type="compositionally biased region" description="Low complexity" evidence="1">
    <location>
        <begin position="1"/>
        <end position="21"/>
    </location>
</feature>
<comment type="caution">
    <text evidence="2">The sequence shown here is derived from an EMBL/GenBank/DDBJ whole genome shotgun (WGS) entry which is preliminary data.</text>
</comment>
<evidence type="ECO:0000313" key="2">
    <source>
        <dbReference type="EMBL" id="GLL05230.1"/>
    </source>
</evidence>
<proteinExistence type="predicted"/>
<evidence type="ECO:0000313" key="3">
    <source>
        <dbReference type="Proteomes" id="UP001143480"/>
    </source>
</evidence>
<dbReference type="RefSeq" id="WP_223103063.1">
    <property type="nucleotide sequence ID" value="NZ_BAAAXA010000003.1"/>
</dbReference>
<organism evidence="2 3">
    <name type="scientific">Dactylosporangium matsuzakiense</name>
    <dbReference type="NCBI Taxonomy" id="53360"/>
    <lineage>
        <taxon>Bacteria</taxon>
        <taxon>Bacillati</taxon>
        <taxon>Actinomycetota</taxon>
        <taxon>Actinomycetes</taxon>
        <taxon>Micromonosporales</taxon>
        <taxon>Micromonosporaceae</taxon>
        <taxon>Dactylosporangium</taxon>
    </lineage>
</organism>
<reference evidence="2" key="1">
    <citation type="journal article" date="2014" name="Int. J. Syst. Evol. Microbiol.">
        <title>Complete genome sequence of Corynebacterium casei LMG S-19264T (=DSM 44701T), isolated from a smear-ripened cheese.</title>
        <authorList>
            <consortium name="US DOE Joint Genome Institute (JGI-PGF)"/>
            <person name="Walter F."/>
            <person name="Albersmeier A."/>
            <person name="Kalinowski J."/>
            <person name="Ruckert C."/>
        </authorList>
    </citation>
    <scope>NUCLEOTIDE SEQUENCE</scope>
    <source>
        <strain evidence="2">VKM Ac-1321</strain>
    </source>
</reference>
<reference evidence="2" key="2">
    <citation type="submission" date="2023-01" db="EMBL/GenBank/DDBJ databases">
        <authorList>
            <person name="Sun Q."/>
            <person name="Evtushenko L."/>
        </authorList>
    </citation>
    <scope>NUCLEOTIDE SEQUENCE</scope>
    <source>
        <strain evidence="2">VKM Ac-1321</strain>
    </source>
</reference>
<dbReference type="Proteomes" id="UP001143480">
    <property type="component" value="Unassembled WGS sequence"/>
</dbReference>
<sequence>MTSADRALPADDLADRALPSPYGEAGADFGLIDTNIDDDLAEEPSPDRERDTAL</sequence>
<protein>
    <submittedName>
        <fullName evidence="2">Uncharacterized protein</fullName>
    </submittedName>
</protein>
<feature type="region of interest" description="Disordered" evidence="1">
    <location>
        <begin position="1"/>
        <end position="54"/>
    </location>
</feature>
<name>A0A9W6NPM1_9ACTN</name>
<feature type="compositionally biased region" description="Basic and acidic residues" evidence="1">
    <location>
        <begin position="45"/>
        <end position="54"/>
    </location>
</feature>
<accession>A0A9W6NPM1</accession>
<dbReference type="EMBL" id="BSFP01000054">
    <property type="protein sequence ID" value="GLL05230.1"/>
    <property type="molecule type" value="Genomic_DNA"/>
</dbReference>
<keyword evidence="3" id="KW-1185">Reference proteome</keyword>
<dbReference type="AlphaFoldDB" id="A0A9W6NPM1"/>
<feature type="compositionally biased region" description="Acidic residues" evidence="1">
    <location>
        <begin position="35"/>
        <end position="44"/>
    </location>
</feature>
<evidence type="ECO:0000256" key="1">
    <source>
        <dbReference type="SAM" id="MobiDB-lite"/>
    </source>
</evidence>